<evidence type="ECO:0000256" key="6">
    <source>
        <dbReference type="SAM" id="MobiDB-lite"/>
    </source>
</evidence>
<feature type="compositionally biased region" description="Polar residues" evidence="6">
    <location>
        <begin position="1"/>
        <end position="17"/>
    </location>
</feature>
<dbReference type="Proteomes" id="UP000199531">
    <property type="component" value="Unassembled WGS sequence"/>
</dbReference>
<dbReference type="Pfam" id="PF01209">
    <property type="entry name" value="Ubie_methyltran"/>
    <property type="match status" value="1"/>
</dbReference>
<dbReference type="GO" id="GO:0009234">
    <property type="term" value="P:menaquinone biosynthetic process"/>
    <property type="evidence" value="ECO:0007669"/>
    <property type="project" value="UniProtKB-KW"/>
</dbReference>
<name>A0A1H8DNG0_9BURK</name>
<dbReference type="Gene3D" id="3.40.50.150">
    <property type="entry name" value="Vaccinia Virus protein VP39"/>
    <property type="match status" value="1"/>
</dbReference>
<dbReference type="PROSITE" id="PS01184">
    <property type="entry name" value="UBIE_2"/>
    <property type="match status" value="1"/>
</dbReference>
<dbReference type="InterPro" id="IPR029063">
    <property type="entry name" value="SAM-dependent_MTases_sf"/>
</dbReference>
<feature type="region of interest" description="Disordered" evidence="6">
    <location>
        <begin position="1"/>
        <end position="25"/>
    </location>
</feature>
<sequence>MTTIAFAMPQSNDTSPAATEPVHQPHAPLTEYYRSEQERAGFLRGIFDSTAADYDRVERMLAFGTGPGYRGKALERAGLKRGMQVLDVGFGTGLVSAQAIRIVGDPALVTGVDPSPAMMQASPLLNQVRLLEGKAEKLPVPDASVDFVSMGYALRHVSDVEAAFSEFHRVLRPGGRVCILEITKPESALGTALLKGYMRGWVPTLAWLSRAQAHTPRMWRYYWDSIEACAPPAQILATLQSCGFASAQRHVELGIFSEYQAVKAG</sequence>
<evidence type="ECO:0000256" key="5">
    <source>
        <dbReference type="ARBA" id="ARBA00022691"/>
    </source>
</evidence>
<dbReference type="PROSITE" id="PS51608">
    <property type="entry name" value="SAM_MT_UBIE"/>
    <property type="match status" value="1"/>
</dbReference>
<reference evidence="7 8" key="1">
    <citation type="submission" date="2016-10" db="EMBL/GenBank/DDBJ databases">
        <authorList>
            <person name="de Groot N.N."/>
        </authorList>
    </citation>
    <scope>NUCLEOTIDE SEQUENCE [LARGE SCALE GENOMIC DNA]</scope>
    <source>
        <strain evidence="7 8">DSM 15123</strain>
    </source>
</reference>
<evidence type="ECO:0000256" key="1">
    <source>
        <dbReference type="ARBA" id="ARBA00022428"/>
    </source>
</evidence>
<keyword evidence="5" id="KW-0949">S-adenosyl-L-methionine</keyword>
<dbReference type="STRING" id="1121117.SAMN02745977_00366"/>
<dbReference type="CDD" id="cd02440">
    <property type="entry name" value="AdoMet_MTases"/>
    <property type="match status" value="1"/>
</dbReference>
<keyword evidence="1" id="KW-0474">Menaquinone biosynthesis</keyword>
<dbReference type="SUPFAM" id="SSF53335">
    <property type="entry name" value="S-adenosyl-L-methionine-dependent methyltransferases"/>
    <property type="match status" value="1"/>
</dbReference>
<dbReference type="InterPro" id="IPR023576">
    <property type="entry name" value="UbiE/COQ5_MeTrFase_CS"/>
</dbReference>
<proteinExistence type="predicted"/>
<dbReference type="GO" id="GO:0006744">
    <property type="term" value="P:ubiquinone biosynthetic process"/>
    <property type="evidence" value="ECO:0007669"/>
    <property type="project" value="UniProtKB-KW"/>
</dbReference>
<dbReference type="PANTHER" id="PTHR43591">
    <property type="entry name" value="METHYLTRANSFERASE"/>
    <property type="match status" value="1"/>
</dbReference>
<evidence type="ECO:0000313" key="7">
    <source>
        <dbReference type="EMBL" id="SEN08057.1"/>
    </source>
</evidence>
<keyword evidence="4" id="KW-0831">Ubiquinone biosynthesis</keyword>
<dbReference type="GO" id="GO:0032259">
    <property type="term" value="P:methylation"/>
    <property type="evidence" value="ECO:0007669"/>
    <property type="project" value="UniProtKB-KW"/>
</dbReference>
<evidence type="ECO:0000256" key="3">
    <source>
        <dbReference type="ARBA" id="ARBA00022679"/>
    </source>
</evidence>
<organism evidence="7 8">
    <name type="scientific">Brachymonas denitrificans DSM 15123</name>
    <dbReference type="NCBI Taxonomy" id="1121117"/>
    <lineage>
        <taxon>Bacteria</taxon>
        <taxon>Pseudomonadati</taxon>
        <taxon>Pseudomonadota</taxon>
        <taxon>Betaproteobacteria</taxon>
        <taxon>Burkholderiales</taxon>
        <taxon>Comamonadaceae</taxon>
        <taxon>Brachymonas</taxon>
    </lineage>
</organism>
<dbReference type="InterPro" id="IPR004033">
    <property type="entry name" value="UbiE/COQ5_MeTrFase"/>
</dbReference>
<dbReference type="GO" id="GO:0008168">
    <property type="term" value="F:methyltransferase activity"/>
    <property type="evidence" value="ECO:0007669"/>
    <property type="project" value="UniProtKB-KW"/>
</dbReference>
<dbReference type="AlphaFoldDB" id="A0A1H8DNG0"/>
<evidence type="ECO:0000313" key="8">
    <source>
        <dbReference type="Proteomes" id="UP000199531"/>
    </source>
</evidence>
<dbReference type="EMBL" id="FOCW01000001">
    <property type="protein sequence ID" value="SEN08057.1"/>
    <property type="molecule type" value="Genomic_DNA"/>
</dbReference>
<keyword evidence="2 7" id="KW-0489">Methyltransferase</keyword>
<evidence type="ECO:0000256" key="2">
    <source>
        <dbReference type="ARBA" id="ARBA00022603"/>
    </source>
</evidence>
<keyword evidence="8" id="KW-1185">Reference proteome</keyword>
<accession>A0A1H8DNG0</accession>
<dbReference type="PANTHER" id="PTHR43591:SF24">
    <property type="entry name" value="2-METHOXY-6-POLYPRENYL-1,4-BENZOQUINOL METHYLASE, MITOCHONDRIAL"/>
    <property type="match status" value="1"/>
</dbReference>
<protein>
    <submittedName>
        <fullName evidence="7">Demethylmenaquinone methyltransferase</fullName>
    </submittedName>
</protein>
<keyword evidence="3 7" id="KW-0808">Transferase</keyword>
<evidence type="ECO:0000256" key="4">
    <source>
        <dbReference type="ARBA" id="ARBA00022688"/>
    </source>
</evidence>
<gene>
    <name evidence="7" type="ORF">SAMN02745977_00366</name>
</gene>